<dbReference type="AlphaFoldDB" id="A0A0N5BZ28"/>
<dbReference type="InterPro" id="IPR016186">
    <property type="entry name" value="C-type_lectin-like/link_sf"/>
</dbReference>
<dbReference type="SMART" id="SM00327">
    <property type="entry name" value="VWA"/>
    <property type="match status" value="1"/>
</dbReference>
<dbReference type="PROSITE" id="PS50041">
    <property type="entry name" value="C_TYPE_LECTIN_2"/>
    <property type="match status" value="1"/>
</dbReference>
<dbReference type="SUPFAM" id="SSF56436">
    <property type="entry name" value="C-type lectin-like"/>
    <property type="match status" value="1"/>
</dbReference>
<evidence type="ECO:0000259" key="2">
    <source>
        <dbReference type="PROSITE" id="PS50041"/>
    </source>
</evidence>
<dbReference type="PANTHER" id="PTHR31024:SF3">
    <property type="entry name" value="C-TYPE LECTIN-RELATED"/>
    <property type="match status" value="1"/>
</dbReference>
<dbReference type="STRING" id="174720.A0A0N5BZ28"/>
<dbReference type="Pfam" id="PF00059">
    <property type="entry name" value="Lectin_C"/>
    <property type="match status" value="1"/>
</dbReference>
<accession>A0A0N5BZ28</accession>
<proteinExistence type="predicted"/>
<dbReference type="InterPro" id="IPR016187">
    <property type="entry name" value="CTDL_fold"/>
</dbReference>
<dbReference type="PROSITE" id="PS50234">
    <property type="entry name" value="VWFA"/>
    <property type="match status" value="1"/>
</dbReference>
<evidence type="ECO:0000313" key="4">
    <source>
        <dbReference type="Proteomes" id="UP000046392"/>
    </source>
</evidence>
<dbReference type="InterPro" id="IPR001304">
    <property type="entry name" value="C-type_lectin-like"/>
</dbReference>
<dbReference type="Pfam" id="PF00092">
    <property type="entry name" value="VWA"/>
    <property type="match status" value="1"/>
</dbReference>
<dbReference type="SUPFAM" id="SSF53300">
    <property type="entry name" value="vWA-like"/>
    <property type="match status" value="1"/>
</dbReference>
<feature type="signal peptide" evidence="1">
    <location>
        <begin position="1"/>
        <end position="17"/>
    </location>
</feature>
<dbReference type="Proteomes" id="UP000046392">
    <property type="component" value="Unplaced"/>
</dbReference>
<feature type="domain" description="C-type lectin" evidence="2">
    <location>
        <begin position="279"/>
        <end position="357"/>
    </location>
</feature>
<dbReference type="InterPro" id="IPR036465">
    <property type="entry name" value="vWFA_dom_sf"/>
</dbReference>
<protein>
    <submittedName>
        <fullName evidence="5">C-type lectin domain-containing protein</fullName>
    </submittedName>
</protein>
<dbReference type="PANTHER" id="PTHR31024">
    <property type="entry name" value="C-TYPE LECTIN"/>
    <property type="match status" value="1"/>
</dbReference>
<keyword evidence="4" id="KW-1185">Reference proteome</keyword>
<feature type="domain" description="VWFA" evidence="3">
    <location>
        <begin position="42"/>
        <end position="212"/>
    </location>
</feature>
<reference evidence="5" key="1">
    <citation type="submission" date="2017-02" db="UniProtKB">
        <authorList>
            <consortium name="WormBaseParasite"/>
        </authorList>
    </citation>
    <scope>IDENTIFICATION</scope>
</reference>
<keyword evidence="1" id="KW-0732">Signal</keyword>
<organism evidence="4 5">
    <name type="scientific">Strongyloides papillosus</name>
    <name type="common">Intestinal threadworm</name>
    <dbReference type="NCBI Taxonomy" id="174720"/>
    <lineage>
        <taxon>Eukaryota</taxon>
        <taxon>Metazoa</taxon>
        <taxon>Ecdysozoa</taxon>
        <taxon>Nematoda</taxon>
        <taxon>Chromadorea</taxon>
        <taxon>Rhabditida</taxon>
        <taxon>Tylenchina</taxon>
        <taxon>Panagrolaimomorpha</taxon>
        <taxon>Strongyloidoidea</taxon>
        <taxon>Strongyloididae</taxon>
        <taxon>Strongyloides</taxon>
    </lineage>
</organism>
<sequence length="379" mass="42852">MHFQTYLIFSFITIVISKNNEYSTQTTADEECPSTISNLYLDIAFVFDSSYGSGELGFNGQLLSISGFLGKGFLIQQGPKTQSTRVSYITMADKVVTFSNLTTYNSVDEARSGLLDLSYYANKGPNENIYDGLMEAYNQLNDFGRDGYKKLIVLFSSSTKIDCDSEMGNESSSNSKNPCRAADSIKGHNIDILIINLNYHDSPPPEIKHIASPNYDIPNDNNLLQNLIKLTTYSNCNCPSKYTQFGDVSINFKGRTCVYYEDTPTYYYVLTEKIKGDNSRLAEIRSERKQNFTKSLCANDDCFFGLNQLKKKGQWEWDGSDTNFDPKEFDNFGPDQEKVDGCGYIGNVTGKWYSTDCYNTEKSYVYEIIACDTENFCLF</sequence>
<dbReference type="CDD" id="cd00037">
    <property type="entry name" value="CLECT"/>
    <property type="match status" value="1"/>
</dbReference>
<evidence type="ECO:0000259" key="3">
    <source>
        <dbReference type="PROSITE" id="PS50234"/>
    </source>
</evidence>
<feature type="chain" id="PRO_5005895199" evidence="1">
    <location>
        <begin position="18"/>
        <end position="379"/>
    </location>
</feature>
<name>A0A0N5BZ28_STREA</name>
<dbReference type="Gene3D" id="3.40.50.410">
    <property type="entry name" value="von Willebrand factor, type A domain"/>
    <property type="match status" value="1"/>
</dbReference>
<dbReference type="InterPro" id="IPR002035">
    <property type="entry name" value="VWF_A"/>
</dbReference>
<evidence type="ECO:0000313" key="5">
    <source>
        <dbReference type="WBParaSite" id="SPAL_0001102400.1"/>
    </source>
</evidence>
<dbReference type="Gene3D" id="3.10.100.10">
    <property type="entry name" value="Mannose-Binding Protein A, subunit A"/>
    <property type="match status" value="1"/>
</dbReference>
<dbReference type="WBParaSite" id="SPAL_0001102400.1">
    <property type="protein sequence ID" value="SPAL_0001102400.1"/>
    <property type="gene ID" value="SPAL_0001102400"/>
</dbReference>
<evidence type="ECO:0000256" key="1">
    <source>
        <dbReference type="SAM" id="SignalP"/>
    </source>
</evidence>